<evidence type="ECO:0000256" key="1">
    <source>
        <dbReference type="ARBA" id="ARBA00004429"/>
    </source>
</evidence>
<dbReference type="GO" id="GO:0032977">
    <property type="term" value="F:membrane insertase activity"/>
    <property type="evidence" value="ECO:0007669"/>
    <property type="project" value="InterPro"/>
</dbReference>
<comment type="caution">
    <text evidence="16">The sequence shown here is derived from an EMBL/GenBank/DDBJ whole genome shotgun (WGS) entry which is preliminary data.</text>
</comment>
<feature type="domain" description="Membrane insertase YidC N-terminal" evidence="15">
    <location>
        <begin position="101"/>
        <end position="397"/>
    </location>
</feature>
<comment type="function">
    <text evidence="13">Required for the insertion and/or proper folding and/or complex formation of integral membrane proteins into the membrane. Involved in integration of membrane proteins that insert both dependently and independently of the Sec translocase complex, as well as at least some lipoproteins. Aids folding of multispanning membrane proteins.</text>
</comment>
<keyword evidence="17" id="KW-1185">Reference proteome</keyword>
<dbReference type="InterPro" id="IPR028053">
    <property type="entry name" value="Membr_insert_YidC_N"/>
</dbReference>
<dbReference type="Pfam" id="PF14849">
    <property type="entry name" value="YidC_periplas"/>
    <property type="match status" value="1"/>
</dbReference>
<keyword evidence="10 13" id="KW-0143">Chaperone</keyword>
<dbReference type="CDD" id="cd19961">
    <property type="entry name" value="EcYidC-like_peri"/>
    <property type="match status" value="1"/>
</dbReference>
<feature type="transmembrane region" description="Helical" evidence="13">
    <location>
        <begin position="410"/>
        <end position="439"/>
    </location>
</feature>
<gene>
    <name evidence="13 16" type="primary">yidC</name>
    <name evidence="16" type="ORF">QJ522_07830</name>
</gene>
<evidence type="ECO:0000256" key="8">
    <source>
        <dbReference type="ARBA" id="ARBA00022989"/>
    </source>
</evidence>
<evidence type="ECO:0000313" key="17">
    <source>
        <dbReference type="Proteomes" id="UP001431776"/>
    </source>
</evidence>
<dbReference type="EMBL" id="JASCXX010000007">
    <property type="protein sequence ID" value="MDI6448953.1"/>
    <property type="molecule type" value="Genomic_DNA"/>
</dbReference>
<keyword evidence="4 13" id="KW-0813">Transport</keyword>
<organism evidence="16 17">
    <name type="scientific">Anaerobaca lacustris</name>
    <dbReference type="NCBI Taxonomy" id="3044600"/>
    <lineage>
        <taxon>Bacteria</taxon>
        <taxon>Pseudomonadati</taxon>
        <taxon>Planctomycetota</taxon>
        <taxon>Phycisphaerae</taxon>
        <taxon>Sedimentisphaerales</taxon>
        <taxon>Anaerobacaceae</taxon>
        <taxon>Anaerobaca</taxon>
    </lineage>
</organism>
<evidence type="ECO:0000256" key="9">
    <source>
        <dbReference type="ARBA" id="ARBA00023136"/>
    </source>
</evidence>
<dbReference type="Proteomes" id="UP001431776">
    <property type="component" value="Unassembled WGS sequence"/>
</dbReference>
<evidence type="ECO:0000256" key="3">
    <source>
        <dbReference type="ARBA" id="ARBA00015325"/>
    </source>
</evidence>
<comment type="similarity">
    <text evidence="2 13">Belongs to the OXA1/ALB3/YidC family. Type 1 subfamily.</text>
</comment>
<evidence type="ECO:0000256" key="13">
    <source>
        <dbReference type="HAMAP-Rule" id="MF_01810"/>
    </source>
</evidence>
<dbReference type="Gene3D" id="2.70.98.90">
    <property type="match status" value="1"/>
</dbReference>
<name>A0AAW6TZI2_9BACT</name>
<sequence>MSLRTSVALVLVCFCLLCGGLIVESAFRATPSSDVAASPSARRGLLLLQQTAEIDAPGSPQTPAAAQARLQPATSEVFGAVGGPSQRLTIGSVDPRSGFKFQLELDSQGAAIRTATFSEFKDRDHKDPQPLVFLSPVQLSNGREMLSMANKGLVLVDQNRQLSLDALSWRTLGAETTDAGGRTVSFEATITDAQDRPFLRLTRTYHVQPDSYLVESTLTIDNLSGGVQNVRYDLRGPLGLEREAFRQDMRGAIGGFQGAEGQVVRSKIEWKNLAKAAGTPLPIEAKNGGGPFLWAAAVNKYFAAILVPVPDANDAYVDWIAGRTGRLYNPDGDAKADTGDETIGLDFSVASTTLNPGGQAGSSRTYSFQLYLGPKDKSLFDKNELYKRLGFVQTIDFMGCCCPASIINPLAFGILAIMKGMYAVIQNYGIVIIILVFLMRLIMHPITKKSQVSMSRMSQLAPRAEEIKKKYANNKQEMNKRLMELYREQGASPIMGFLPMLVQMPIWIALWSAVYTSIDLRGAAFLPFWITDLSMPDALIRWSPFTIPLLGWKVASLNVLPLLMGVAFYLQQKLMPTQANAATNPQMAQQQKMMMIMMPLLFPLMLYNGPSGVNLYIMASTFAGVIEQHVIRKHIRQREAAEAQGLVAVTTKTGGKVKKKKPKPFYKF</sequence>
<evidence type="ECO:0000256" key="10">
    <source>
        <dbReference type="ARBA" id="ARBA00023186"/>
    </source>
</evidence>
<evidence type="ECO:0000256" key="2">
    <source>
        <dbReference type="ARBA" id="ARBA00010527"/>
    </source>
</evidence>
<dbReference type="GO" id="GO:0051205">
    <property type="term" value="P:protein insertion into membrane"/>
    <property type="evidence" value="ECO:0007669"/>
    <property type="project" value="TreeGrafter"/>
</dbReference>
<evidence type="ECO:0000256" key="4">
    <source>
        <dbReference type="ARBA" id="ARBA00022448"/>
    </source>
</evidence>
<comment type="subcellular location">
    <subcellularLocation>
        <location evidence="1">Cell inner membrane</location>
        <topology evidence="1">Multi-pass membrane protein</topology>
    </subcellularLocation>
    <subcellularLocation>
        <location evidence="13">Cell membrane</location>
        <topology evidence="13">Multi-pass membrane protein</topology>
    </subcellularLocation>
</comment>
<feature type="transmembrane region" description="Helical" evidence="13">
    <location>
        <begin position="550"/>
        <end position="570"/>
    </location>
</feature>
<dbReference type="RefSeq" id="WP_349244362.1">
    <property type="nucleotide sequence ID" value="NZ_JASCXX010000007.1"/>
</dbReference>
<keyword evidence="9 13" id="KW-0472">Membrane</keyword>
<proteinExistence type="inferred from homology"/>
<evidence type="ECO:0000256" key="11">
    <source>
        <dbReference type="ARBA" id="ARBA00033245"/>
    </source>
</evidence>
<protein>
    <recommendedName>
        <fullName evidence="3 13">Membrane protein insertase YidC</fullName>
    </recommendedName>
    <alternativeName>
        <fullName evidence="12 13">Foldase YidC</fullName>
    </alternativeName>
    <alternativeName>
        <fullName evidence="11 13">Membrane integrase YidC</fullName>
    </alternativeName>
    <alternativeName>
        <fullName evidence="13">Membrane protein YidC</fullName>
    </alternativeName>
</protein>
<evidence type="ECO:0000256" key="12">
    <source>
        <dbReference type="ARBA" id="ARBA00033342"/>
    </source>
</evidence>
<dbReference type="CDD" id="cd20070">
    <property type="entry name" value="5TM_YidC_Alb3"/>
    <property type="match status" value="1"/>
</dbReference>
<dbReference type="NCBIfam" id="TIGR03593">
    <property type="entry name" value="yidC_nterm"/>
    <property type="match status" value="1"/>
</dbReference>
<dbReference type="PANTHER" id="PTHR12428">
    <property type="entry name" value="OXA1"/>
    <property type="match status" value="1"/>
</dbReference>
<keyword evidence="5 13" id="KW-1003">Cell membrane</keyword>
<dbReference type="GO" id="GO:0015031">
    <property type="term" value="P:protein transport"/>
    <property type="evidence" value="ECO:0007669"/>
    <property type="project" value="UniProtKB-KW"/>
</dbReference>
<feature type="transmembrane region" description="Helical" evidence="13">
    <location>
        <begin position="613"/>
        <end position="631"/>
    </location>
</feature>
<comment type="subunit">
    <text evidence="13">Interacts with the Sec translocase complex via SecD. Specifically interacts with transmembrane segments of nascent integral membrane proteins during membrane integration.</text>
</comment>
<dbReference type="AlphaFoldDB" id="A0AAW6TZI2"/>
<dbReference type="InterPro" id="IPR038221">
    <property type="entry name" value="YidC_periplasmic_sf"/>
</dbReference>
<keyword evidence="7 13" id="KW-0653">Protein transport</keyword>
<feature type="domain" description="Membrane insertase YidC/Oxa/ALB C-terminal" evidence="14">
    <location>
        <begin position="428"/>
        <end position="633"/>
    </location>
</feature>
<keyword evidence="8 13" id="KW-1133">Transmembrane helix</keyword>
<dbReference type="Pfam" id="PF02096">
    <property type="entry name" value="60KD_IMP"/>
    <property type="match status" value="1"/>
</dbReference>
<dbReference type="InterPro" id="IPR047196">
    <property type="entry name" value="YidC_ALB_C"/>
</dbReference>
<dbReference type="InterPro" id="IPR019998">
    <property type="entry name" value="Membr_insert_YidC"/>
</dbReference>
<dbReference type="InterPro" id="IPR028055">
    <property type="entry name" value="YidC/Oxa/ALB_C"/>
</dbReference>
<evidence type="ECO:0000256" key="6">
    <source>
        <dbReference type="ARBA" id="ARBA00022692"/>
    </source>
</evidence>
<keyword evidence="6 13" id="KW-0812">Transmembrane</keyword>
<evidence type="ECO:0000313" key="16">
    <source>
        <dbReference type="EMBL" id="MDI6448953.1"/>
    </source>
</evidence>
<evidence type="ECO:0000259" key="15">
    <source>
        <dbReference type="Pfam" id="PF14849"/>
    </source>
</evidence>
<dbReference type="HAMAP" id="MF_01810">
    <property type="entry name" value="YidC_type1"/>
    <property type="match status" value="1"/>
</dbReference>
<accession>A0AAW6TZI2</accession>
<evidence type="ECO:0000256" key="5">
    <source>
        <dbReference type="ARBA" id="ARBA00022475"/>
    </source>
</evidence>
<dbReference type="InterPro" id="IPR001708">
    <property type="entry name" value="YidC/ALB3/OXA1/COX18"/>
</dbReference>
<evidence type="ECO:0000259" key="14">
    <source>
        <dbReference type="Pfam" id="PF02096"/>
    </source>
</evidence>
<dbReference type="PANTHER" id="PTHR12428:SF65">
    <property type="entry name" value="CYTOCHROME C OXIDASE ASSEMBLY PROTEIN COX18, MITOCHONDRIAL"/>
    <property type="match status" value="1"/>
</dbReference>
<dbReference type="GO" id="GO:0005886">
    <property type="term" value="C:plasma membrane"/>
    <property type="evidence" value="ECO:0007669"/>
    <property type="project" value="UniProtKB-SubCell"/>
</dbReference>
<dbReference type="PRINTS" id="PR01900">
    <property type="entry name" value="YIDCPROTEIN"/>
</dbReference>
<evidence type="ECO:0000256" key="7">
    <source>
        <dbReference type="ARBA" id="ARBA00022927"/>
    </source>
</evidence>
<comment type="caution">
    <text evidence="13">Lacks conserved residue(s) required for the propagation of feature annotation.</text>
</comment>
<dbReference type="NCBIfam" id="TIGR03592">
    <property type="entry name" value="yidC_oxa1_cterm"/>
    <property type="match status" value="1"/>
</dbReference>
<reference evidence="16" key="1">
    <citation type="submission" date="2023-05" db="EMBL/GenBank/DDBJ databases">
        <title>Anaerotaeda fermentans gen. nov., sp. nov., a novel anaerobic planctomycete of the new family within the order Sedimentisphaerales isolated from Taman Peninsula, Russia.</title>
        <authorList>
            <person name="Khomyakova M.A."/>
            <person name="Merkel A.Y."/>
            <person name="Slobodkin A.I."/>
        </authorList>
    </citation>
    <scope>NUCLEOTIDE SEQUENCE</scope>
    <source>
        <strain evidence="16">M17dextr</strain>
    </source>
</reference>